<dbReference type="EMBL" id="WNDQ01000002">
    <property type="protein sequence ID" value="KAF1023871.1"/>
    <property type="molecule type" value="Genomic_DNA"/>
</dbReference>
<feature type="transmembrane region" description="Helical" evidence="1">
    <location>
        <begin position="148"/>
        <end position="169"/>
    </location>
</feature>
<name>A0A7V8JS88_9BURK</name>
<feature type="transmembrane region" description="Helical" evidence="1">
    <location>
        <begin position="207"/>
        <end position="229"/>
    </location>
</feature>
<evidence type="ECO:0000256" key="1">
    <source>
        <dbReference type="SAM" id="Phobius"/>
    </source>
</evidence>
<dbReference type="Proteomes" id="UP000461670">
    <property type="component" value="Unassembled WGS sequence"/>
</dbReference>
<evidence type="ECO:0000313" key="3">
    <source>
        <dbReference type="EMBL" id="KAF1023871.1"/>
    </source>
</evidence>
<feature type="domain" description="EamA" evidence="2">
    <location>
        <begin position="9"/>
        <end position="141"/>
    </location>
</feature>
<feature type="transmembrane region" description="Helical" evidence="1">
    <location>
        <begin position="241"/>
        <end position="258"/>
    </location>
</feature>
<feature type="transmembrane region" description="Helical" evidence="1">
    <location>
        <begin position="77"/>
        <end position="94"/>
    </location>
</feature>
<dbReference type="PROSITE" id="PS51257">
    <property type="entry name" value="PROKAR_LIPOPROTEIN"/>
    <property type="match status" value="1"/>
</dbReference>
<protein>
    <submittedName>
        <fullName evidence="3">Riboflavin transporter</fullName>
    </submittedName>
</protein>
<proteinExistence type="predicted"/>
<evidence type="ECO:0000259" key="2">
    <source>
        <dbReference type="Pfam" id="PF00892"/>
    </source>
</evidence>
<feature type="transmembrane region" description="Helical" evidence="1">
    <location>
        <begin position="125"/>
        <end position="142"/>
    </location>
</feature>
<keyword evidence="1" id="KW-1133">Transmembrane helix</keyword>
<evidence type="ECO:0000313" key="4">
    <source>
        <dbReference type="Proteomes" id="UP000461670"/>
    </source>
</evidence>
<dbReference type="AlphaFoldDB" id="A0A7V8JS88"/>
<feature type="transmembrane region" description="Helical" evidence="1">
    <location>
        <begin position="181"/>
        <end position="201"/>
    </location>
</feature>
<keyword evidence="1" id="KW-0472">Membrane</keyword>
<accession>A0A7V8JS88</accession>
<feature type="transmembrane region" description="Helical" evidence="1">
    <location>
        <begin position="264"/>
        <end position="284"/>
    </location>
</feature>
<feature type="transmembrane region" description="Helical" evidence="1">
    <location>
        <begin position="45"/>
        <end position="65"/>
    </location>
</feature>
<reference evidence="4" key="1">
    <citation type="journal article" date="2020" name="MBio">
        <title>Horizontal gene transfer to a defensive symbiont with a reduced genome amongst a multipartite beetle microbiome.</title>
        <authorList>
            <person name="Waterworth S.C."/>
            <person name="Florez L.V."/>
            <person name="Rees E.R."/>
            <person name="Hertweck C."/>
            <person name="Kaltenpoth M."/>
            <person name="Kwan J.C."/>
        </authorList>
    </citation>
    <scope>NUCLEOTIDE SEQUENCE [LARGE SCALE GENOMIC DNA]</scope>
</reference>
<dbReference type="SUPFAM" id="SSF103481">
    <property type="entry name" value="Multidrug resistance efflux transporter EmrE"/>
    <property type="match status" value="2"/>
</dbReference>
<sequence>MKMQPIYVGIALAIAATACFGVFDTTTKYVVTHGTSLTLALWVRYTFQSLTTTAVILPQQGLAIFRTRALHLQILRGLLLVSISLFSMYTLTFMPVGEFTAIMMMAPLLITLFAVLVLKESVSLVRWLLLAGGFAGTLLIIRPGAGDFQWMVALPLSLVVANAWFQVITSRLARLDAPATTHLYTGLVGAVVASILLPFTWQASPHWTTWLLLIFMGLCSSGGHFLLILAYGRAAAAAITPYLYGQILFAMAGGWLVFDPAPDQWALAGMALVGLCGATTAWVVTRENRVMGAASPKG</sequence>
<keyword evidence="1" id="KW-0812">Transmembrane</keyword>
<dbReference type="Pfam" id="PF00892">
    <property type="entry name" value="EamA"/>
    <property type="match status" value="1"/>
</dbReference>
<dbReference type="InterPro" id="IPR037185">
    <property type="entry name" value="EmrE-like"/>
</dbReference>
<gene>
    <name evidence="3" type="primary">ribN_1</name>
    <name evidence="3" type="ORF">GAK30_00237</name>
</gene>
<dbReference type="PANTHER" id="PTHR22911:SF103">
    <property type="entry name" value="BLR2811 PROTEIN"/>
    <property type="match status" value="1"/>
</dbReference>
<dbReference type="PANTHER" id="PTHR22911">
    <property type="entry name" value="ACYL-MALONYL CONDENSING ENZYME-RELATED"/>
    <property type="match status" value="1"/>
</dbReference>
<dbReference type="GO" id="GO:0016020">
    <property type="term" value="C:membrane"/>
    <property type="evidence" value="ECO:0007669"/>
    <property type="project" value="InterPro"/>
</dbReference>
<organism evidence="3 4">
    <name type="scientific">Paracidovorax wautersii</name>
    <dbReference type="NCBI Taxonomy" id="1177982"/>
    <lineage>
        <taxon>Bacteria</taxon>
        <taxon>Pseudomonadati</taxon>
        <taxon>Pseudomonadota</taxon>
        <taxon>Betaproteobacteria</taxon>
        <taxon>Burkholderiales</taxon>
        <taxon>Comamonadaceae</taxon>
        <taxon>Paracidovorax</taxon>
    </lineage>
</organism>
<comment type="caution">
    <text evidence="3">The sequence shown here is derived from an EMBL/GenBank/DDBJ whole genome shotgun (WGS) entry which is preliminary data.</text>
</comment>
<feature type="transmembrane region" description="Helical" evidence="1">
    <location>
        <begin position="100"/>
        <end position="118"/>
    </location>
</feature>
<dbReference type="InterPro" id="IPR000620">
    <property type="entry name" value="EamA_dom"/>
</dbReference>